<sequence>MAKEVGVVRVCYKCGRSCPAGVGDHDLEWGYCRNCGDWCTMMGVDTAINEVEVALGRTGSIIVSLIETLHDA</sequence>
<organism evidence="1">
    <name type="scientific">viral metagenome</name>
    <dbReference type="NCBI Taxonomy" id="1070528"/>
    <lineage>
        <taxon>unclassified sequences</taxon>
        <taxon>metagenomes</taxon>
        <taxon>organismal metagenomes</taxon>
    </lineage>
</organism>
<name>A0A6M3JPL4_9ZZZZ</name>
<protein>
    <submittedName>
        <fullName evidence="1">Uncharacterized protein</fullName>
    </submittedName>
</protein>
<evidence type="ECO:0000313" key="1">
    <source>
        <dbReference type="EMBL" id="QJA71820.1"/>
    </source>
</evidence>
<gene>
    <name evidence="1" type="ORF">MM415A03029_0007</name>
</gene>
<reference evidence="1" key="1">
    <citation type="submission" date="2020-03" db="EMBL/GenBank/DDBJ databases">
        <title>The deep terrestrial virosphere.</title>
        <authorList>
            <person name="Holmfeldt K."/>
            <person name="Nilsson E."/>
            <person name="Simone D."/>
            <person name="Lopez-Fernandez M."/>
            <person name="Wu X."/>
            <person name="de Brujin I."/>
            <person name="Lundin D."/>
            <person name="Andersson A."/>
            <person name="Bertilsson S."/>
            <person name="Dopson M."/>
        </authorList>
    </citation>
    <scope>NUCLEOTIDE SEQUENCE</scope>
    <source>
        <strain evidence="1">MM415A03029</strain>
    </source>
</reference>
<dbReference type="AlphaFoldDB" id="A0A6M3JPL4"/>
<dbReference type="EMBL" id="MT141902">
    <property type="protein sequence ID" value="QJA71820.1"/>
    <property type="molecule type" value="Genomic_DNA"/>
</dbReference>
<accession>A0A6M3JPL4</accession>
<proteinExistence type="predicted"/>